<evidence type="ECO:0000313" key="1">
    <source>
        <dbReference type="EMBL" id="CDW83787.1"/>
    </source>
</evidence>
<protein>
    <submittedName>
        <fullName evidence="1">Uncharacterized protein</fullName>
    </submittedName>
</protein>
<sequence length="182" mass="21476">MLQEDDSVSQMKQSYDKFFEQNHAKLAQFNVLRANDKLEDSLLVNHLKKDQLYIQDVQDRQVCPVFFLSGCSSLANTFSTKNGFYQPQNHVLQKLFQYDCQFAQGISWVGTTKYLDYVNFKIIKEWIMNESANNDYDYNLIRIIQSSLQSYMEKKKVKQNETEMYYIFGCNFVNYGIIPSIQ</sequence>
<dbReference type="InParanoid" id="A0A078ARD9"/>
<evidence type="ECO:0000313" key="2">
    <source>
        <dbReference type="Proteomes" id="UP000039865"/>
    </source>
</evidence>
<dbReference type="AlphaFoldDB" id="A0A078ARD9"/>
<keyword evidence="2" id="KW-1185">Reference proteome</keyword>
<dbReference type="Proteomes" id="UP000039865">
    <property type="component" value="Unassembled WGS sequence"/>
</dbReference>
<accession>A0A078ARD9</accession>
<reference evidence="1 2" key="1">
    <citation type="submission" date="2014-06" db="EMBL/GenBank/DDBJ databases">
        <authorList>
            <person name="Swart Estienne"/>
        </authorList>
    </citation>
    <scope>NUCLEOTIDE SEQUENCE [LARGE SCALE GENOMIC DNA]</scope>
    <source>
        <strain evidence="1 2">130c</strain>
    </source>
</reference>
<organism evidence="1 2">
    <name type="scientific">Stylonychia lemnae</name>
    <name type="common">Ciliate</name>
    <dbReference type="NCBI Taxonomy" id="5949"/>
    <lineage>
        <taxon>Eukaryota</taxon>
        <taxon>Sar</taxon>
        <taxon>Alveolata</taxon>
        <taxon>Ciliophora</taxon>
        <taxon>Intramacronucleata</taxon>
        <taxon>Spirotrichea</taxon>
        <taxon>Stichotrichia</taxon>
        <taxon>Sporadotrichida</taxon>
        <taxon>Oxytrichidae</taxon>
        <taxon>Stylonychinae</taxon>
        <taxon>Stylonychia</taxon>
    </lineage>
</organism>
<proteinExistence type="predicted"/>
<name>A0A078ARD9_STYLE</name>
<dbReference type="EMBL" id="CCKQ01012180">
    <property type="protein sequence ID" value="CDW83787.1"/>
    <property type="molecule type" value="Genomic_DNA"/>
</dbReference>
<gene>
    <name evidence="1" type="primary">Contig6803.g7275</name>
    <name evidence="1" type="ORF">STYLEM_12837</name>
</gene>